<keyword evidence="2" id="KW-1185">Reference proteome</keyword>
<sequence length="86" mass="9626">LLTYLASYSGLTHLMMNQADAGSKQESKRLACYYFFESVLPCHGQLLVKFSCAPSFEGRWSFGPHNANTLSQLHKLESLHMSVNSV</sequence>
<evidence type="ECO:0000313" key="2">
    <source>
        <dbReference type="Proteomes" id="UP001215280"/>
    </source>
</evidence>
<dbReference type="EMBL" id="JARJLG010000174">
    <property type="protein sequence ID" value="KAJ7732577.1"/>
    <property type="molecule type" value="Genomic_DNA"/>
</dbReference>
<organism evidence="1 2">
    <name type="scientific">Mycena maculata</name>
    <dbReference type="NCBI Taxonomy" id="230809"/>
    <lineage>
        <taxon>Eukaryota</taxon>
        <taxon>Fungi</taxon>
        <taxon>Dikarya</taxon>
        <taxon>Basidiomycota</taxon>
        <taxon>Agaricomycotina</taxon>
        <taxon>Agaricomycetes</taxon>
        <taxon>Agaricomycetidae</taxon>
        <taxon>Agaricales</taxon>
        <taxon>Marasmiineae</taxon>
        <taxon>Mycenaceae</taxon>
        <taxon>Mycena</taxon>
    </lineage>
</organism>
<feature type="non-terminal residue" evidence="1">
    <location>
        <position position="1"/>
    </location>
</feature>
<proteinExistence type="predicted"/>
<gene>
    <name evidence="1" type="ORF">DFH07DRAFT_701619</name>
</gene>
<accession>A0AAD7MUJ1</accession>
<reference evidence="1" key="1">
    <citation type="submission" date="2023-03" db="EMBL/GenBank/DDBJ databases">
        <title>Massive genome expansion in bonnet fungi (Mycena s.s.) driven by repeated elements and novel gene families across ecological guilds.</title>
        <authorList>
            <consortium name="Lawrence Berkeley National Laboratory"/>
            <person name="Harder C.B."/>
            <person name="Miyauchi S."/>
            <person name="Viragh M."/>
            <person name="Kuo A."/>
            <person name="Thoen E."/>
            <person name="Andreopoulos B."/>
            <person name="Lu D."/>
            <person name="Skrede I."/>
            <person name="Drula E."/>
            <person name="Henrissat B."/>
            <person name="Morin E."/>
            <person name="Kohler A."/>
            <person name="Barry K."/>
            <person name="LaButti K."/>
            <person name="Morin E."/>
            <person name="Salamov A."/>
            <person name="Lipzen A."/>
            <person name="Mereny Z."/>
            <person name="Hegedus B."/>
            <person name="Baldrian P."/>
            <person name="Stursova M."/>
            <person name="Weitz H."/>
            <person name="Taylor A."/>
            <person name="Grigoriev I.V."/>
            <person name="Nagy L.G."/>
            <person name="Martin F."/>
            <person name="Kauserud H."/>
        </authorList>
    </citation>
    <scope>NUCLEOTIDE SEQUENCE</scope>
    <source>
        <strain evidence="1">CBHHK188m</strain>
    </source>
</reference>
<dbReference type="Proteomes" id="UP001215280">
    <property type="component" value="Unassembled WGS sequence"/>
</dbReference>
<name>A0AAD7MUJ1_9AGAR</name>
<comment type="caution">
    <text evidence="1">The sequence shown here is derived from an EMBL/GenBank/DDBJ whole genome shotgun (WGS) entry which is preliminary data.</text>
</comment>
<evidence type="ECO:0000313" key="1">
    <source>
        <dbReference type="EMBL" id="KAJ7732577.1"/>
    </source>
</evidence>
<dbReference type="AlphaFoldDB" id="A0AAD7MUJ1"/>
<feature type="non-terminal residue" evidence="1">
    <location>
        <position position="86"/>
    </location>
</feature>
<protein>
    <submittedName>
        <fullName evidence="1">Uncharacterized protein</fullName>
    </submittedName>
</protein>